<feature type="compositionally biased region" description="Basic and acidic residues" evidence="1">
    <location>
        <begin position="300"/>
        <end position="315"/>
    </location>
</feature>
<feature type="compositionally biased region" description="Acidic residues" evidence="1">
    <location>
        <begin position="363"/>
        <end position="387"/>
    </location>
</feature>
<feature type="compositionally biased region" description="Polar residues" evidence="1">
    <location>
        <begin position="257"/>
        <end position="269"/>
    </location>
</feature>
<proteinExistence type="predicted"/>
<protein>
    <submittedName>
        <fullName evidence="2">Uncharacterized protein</fullName>
    </submittedName>
</protein>
<evidence type="ECO:0000256" key="1">
    <source>
        <dbReference type="SAM" id="MobiDB-lite"/>
    </source>
</evidence>
<reference evidence="2" key="1">
    <citation type="journal article" date="2019" name="Sci. Rep.">
        <title>Draft genome of Tanacetum cinerariifolium, the natural source of mosquito coil.</title>
        <authorList>
            <person name="Yamashiro T."/>
            <person name="Shiraishi A."/>
            <person name="Satake H."/>
            <person name="Nakayama K."/>
        </authorList>
    </citation>
    <scope>NUCLEOTIDE SEQUENCE</scope>
</reference>
<feature type="compositionally biased region" description="Basic and acidic residues" evidence="1">
    <location>
        <begin position="349"/>
        <end position="359"/>
    </location>
</feature>
<gene>
    <name evidence="2" type="ORF">Tci_571345</name>
</gene>
<feature type="region of interest" description="Disordered" evidence="1">
    <location>
        <begin position="218"/>
        <end position="416"/>
    </location>
</feature>
<accession>A0A699J169</accession>
<feature type="compositionally biased region" description="Acidic residues" evidence="1">
    <location>
        <begin position="316"/>
        <end position="326"/>
    </location>
</feature>
<name>A0A699J169_TANCI</name>
<sequence length="730" mass="81700">MATMIEQQVALDEALVPSTKRLRIGISKFILPLDIQSKESTLQVVYDVLRRCLFFKAFLVTADVPEIYMQEFWATAYVHQYSIRFKMDSKKNIVDLETFRDMLHISPRVPGQSFDELPFEKEILDFLWDDIMFSTIKVVSIHQNTQQYVAILPIKLTNEDIRNTKAYKEYYTCATGEAAPKPKASARRKMSGFDTSITPPTAITTPTTTVAAASRLTVAAKGKQPAKAKSPTDPSEVARTEAEQLKIVLRRRRQESHISQLGGSSTDEGTGSKPGVPHVPSDDSKDEISWNSLDNEDVDAQDKDRNNDKGDKKDESDDGNEDDNNDEKDGAERDDDDDDDNDDDDEEEIAKIDEPEDTKSGGGDDEETESDEESDEEETREEEEEGFDPIPRTPKDSEDDGNGEENQGLRVSEEQRLIEEEKADELYRDVDINQGMGLQLSANIKDSHVTLTLVNPDGQQESLSVSSQFMSSMLNPTSDAGMESIFVTASSPMAPLQKTTPIMTPSTIATITTISHAPIPPTTIPSEVLQNLPTFDSVFRFEDRLKSLEVNFLEFIQTNQSAEVVSNILVAADLSEMELKKILIEKMEGNKSIQRSDEQRNLEDVRMMMIRKDPPLDQTGGLRDEEKASASESAFVEEHVQTTSQIKESSHPVFETGAEDQPIVQTSQHPEWFPQSKKPPTPDRDCNKTLPAAQGSTQLWISDLAKQANSRSTFTELLDTPLDFSNFIMN</sequence>
<evidence type="ECO:0000313" key="2">
    <source>
        <dbReference type="EMBL" id="GEZ99372.1"/>
    </source>
</evidence>
<dbReference type="EMBL" id="BKCJ010352792">
    <property type="protein sequence ID" value="GEZ99372.1"/>
    <property type="molecule type" value="Genomic_DNA"/>
</dbReference>
<organism evidence="2">
    <name type="scientific">Tanacetum cinerariifolium</name>
    <name type="common">Dalmatian daisy</name>
    <name type="synonym">Chrysanthemum cinerariifolium</name>
    <dbReference type="NCBI Taxonomy" id="118510"/>
    <lineage>
        <taxon>Eukaryota</taxon>
        <taxon>Viridiplantae</taxon>
        <taxon>Streptophyta</taxon>
        <taxon>Embryophyta</taxon>
        <taxon>Tracheophyta</taxon>
        <taxon>Spermatophyta</taxon>
        <taxon>Magnoliopsida</taxon>
        <taxon>eudicotyledons</taxon>
        <taxon>Gunneridae</taxon>
        <taxon>Pentapetalae</taxon>
        <taxon>asterids</taxon>
        <taxon>campanulids</taxon>
        <taxon>Asterales</taxon>
        <taxon>Asteraceae</taxon>
        <taxon>Asteroideae</taxon>
        <taxon>Anthemideae</taxon>
        <taxon>Anthemidinae</taxon>
        <taxon>Tanacetum</taxon>
    </lineage>
</organism>
<feature type="region of interest" description="Disordered" evidence="1">
    <location>
        <begin position="178"/>
        <end position="202"/>
    </location>
</feature>
<comment type="caution">
    <text evidence="2">The sequence shown here is derived from an EMBL/GenBank/DDBJ whole genome shotgun (WGS) entry which is preliminary data.</text>
</comment>
<dbReference type="AlphaFoldDB" id="A0A699J169"/>
<feature type="compositionally biased region" description="Acidic residues" evidence="1">
    <location>
        <begin position="332"/>
        <end position="348"/>
    </location>
</feature>